<keyword evidence="1" id="KW-1133">Transmembrane helix</keyword>
<keyword evidence="3" id="KW-1185">Reference proteome</keyword>
<name>A0A4R2KKK4_9RHOB</name>
<sequence>MRRLALLAAVLAGDPRAGRVVPPSGFTARLTQFSAAAMAFLAVFALALSLAAGRLADHWGEALARTATVRISAPEGQMAAQTDAVLEVLRTTPGVATARTIPEDEQRALLEPWFGPGLPLDTLPLPRLVEVTETVEGMDAEALRLRLQGEAPGAVLDDHTRWRRPLVEAAGRLRLLGWLSIGLIGAAMAAMIALSASSALAANARVIEVLRLVGARDAFIARAFVRRFTRRALEGAILGTALGIAAVALLPRSGAGSGILAGLGFRGLDWLLPLCLPPIAAAVAFAATRLTAMRVLRGIT</sequence>
<evidence type="ECO:0000313" key="3">
    <source>
        <dbReference type="Proteomes" id="UP000295142"/>
    </source>
</evidence>
<dbReference type="PANTHER" id="PTHR47755">
    <property type="entry name" value="CELL DIVISION PROTEIN FTSX"/>
    <property type="match status" value="1"/>
</dbReference>
<evidence type="ECO:0000313" key="2">
    <source>
        <dbReference type="EMBL" id="TCO71166.1"/>
    </source>
</evidence>
<comment type="caution">
    <text evidence="2">The sequence shown here is derived from an EMBL/GenBank/DDBJ whole genome shotgun (WGS) entry which is preliminary data.</text>
</comment>
<dbReference type="GO" id="GO:0016020">
    <property type="term" value="C:membrane"/>
    <property type="evidence" value="ECO:0007669"/>
    <property type="project" value="InterPro"/>
</dbReference>
<reference evidence="2 3" key="1">
    <citation type="submission" date="2019-03" db="EMBL/GenBank/DDBJ databases">
        <title>Genomic Encyclopedia of Type Strains, Phase IV (KMG-IV): sequencing the most valuable type-strain genomes for metagenomic binning, comparative biology and taxonomic classification.</title>
        <authorList>
            <person name="Goeker M."/>
        </authorList>
    </citation>
    <scope>NUCLEOTIDE SEQUENCE [LARGE SCALE GENOMIC DNA]</scope>
    <source>
        <strain evidence="2 3">DSM 4868</strain>
    </source>
</reference>
<proteinExistence type="predicted"/>
<dbReference type="InterPro" id="IPR004513">
    <property type="entry name" value="FtsX"/>
</dbReference>
<dbReference type="RefSeq" id="WP_132544297.1">
    <property type="nucleotide sequence ID" value="NZ_SLWW01000007.1"/>
</dbReference>
<dbReference type="Proteomes" id="UP000295142">
    <property type="component" value="Unassembled WGS sequence"/>
</dbReference>
<feature type="transmembrane region" description="Helical" evidence="1">
    <location>
        <begin position="33"/>
        <end position="56"/>
    </location>
</feature>
<feature type="transmembrane region" description="Helical" evidence="1">
    <location>
        <begin position="173"/>
        <end position="194"/>
    </location>
</feature>
<feature type="transmembrane region" description="Helical" evidence="1">
    <location>
        <begin position="270"/>
        <end position="292"/>
    </location>
</feature>
<dbReference type="AlphaFoldDB" id="A0A4R2KKK4"/>
<dbReference type="GO" id="GO:0032153">
    <property type="term" value="C:cell division site"/>
    <property type="evidence" value="ECO:0007669"/>
    <property type="project" value="TreeGrafter"/>
</dbReference>
<keyword evidence="2" id="KW-0132">Cell division</keyword>
<keyword evidence="2" id="KW-0131">Cell cycle</keyword>
<dbReference type="EMBL" id="SLWW01000007">
    <property type="protein sequence ID" value="TCO71166.1"/>
    <property type="molecule type" value="Genomic_DNA"/>
</dbReference>
<keyword evidence="1" id="KW-0472">Membrane</keyword>
<dbReference type="PANTHER" id="PTHR47755:SF1">
    <property type="entry name" value="CELL DIVISION PROTEIN FTSX"/>
    <property type="match status" value="1"/>
</dbReference>
<accession>A0A4R2KKK4</accession>
<dbReference type="GO" id="GO:0051301">
    <property type="term" value="P:cell division"/>
    <property type="evidence" value="ECO:0007669"/>
    <property type="project" value="UniProtKB-KW"/>
</dbReference>
<protein>
    <submittedName>
        <fullName evidence="2">Cell division transport system permease protein</fullName>
    </submittedName>
</protein>
<evidence type="ECO:0000256" key="1">
    <source>
        <dbReference type="SAM" id="Phobius"/>
    </source>
</evidence>
<dbReference type="OrthoDB" id="9814843at2"/>
<feature type="transmembrane region" description="Helical" evidence="1">
    <location>
        <begin position="232"/>
        <end position="250"/>
    </location>
</feature>
<keyword evidence="1" id="KW-0812">Transmembrane</keyword>
<organism evidence="2 3">
    <name type="scientific">Rhodovulum euryhalinum</name>
    <dbReference type="NCBI Taxonomy" id="35805"/>
    <lineage>
        <taxon>Bacteria</taxon>
        <taxon>Pseudomonadati</taxon>
        <taxon>Pseudomonadota</taxon>
        <taxon>Alphaproteobacteria</taxon>
        <taxon>Rhodobacterales</taxon>
        <taxon>Paracoccaceae</taxon>
        <taxon>Rhodovulum</taxon>
    </lineage>
</organism>
<gene>
    <name evidence="2" type="ORF">EV655_10758</name>
</gene>